<accession>A0A0R1EPG4</accession>
<dbReference type="AlphaFoldDB" id="A0A0R1EPG4"/>
<keyword evidence="1" id="KW-0812">Transmembrane</keyword>
<evidence type="ECO:0000256" key="1">
    <source>
        <dbReference type="SAM" id="Phobius"/>
    </source>
</evidence>
<feature type="transmembrane region" description="Helical" evidence="1">
    <location>
        <begin position="115"/>
        <end position="135"/>
    </location>
</feature>
<keyword evidence="1" id="KW-1133">Transmembrane helix</keyword>
<name>A0A0R1EPG4_LACZE</name>
<dbReference type="PATRIC" id="fig|1423816.3.peg.1259"/>
<dbReference type="InterPro" id="IPR024529">
    <property type="entry name" value="ECF_trnsprt_substrate-spec"/>
</dbReference>
<keyword evidence="1" id="KW-0472">Membrane</keyword>
<reference evidence="2 3" key="1">
    <citation type="journal article" date="2015" name="Genome Announc.">
        <title>Expanding the biotechnology potential of lactobacilli through comparative genomics of 213 strains and associated genera.</title>
        <authorList>
            <person name="Sun Z."/>
            <person name="Harris H.M."/>
            <person name="McCann A."/>
            <person name="Guo C."/>
            <person name="Argimon S."/>
            <person name="Zhang W."/>
            <person name="Yang X."/>
            <person name="Jeffery I.B."/>
            <person name="Cooney J.C."/>
            <person name="Kagawa T.F."/>
            <person name="Liu W."/>
            <person name="Song Y."/>
            <person name="Salvetti E."/>
            <person name="Wrobel A."/>
            <person name="Rasinkangas P."/>
            <person name="Parkhill J."/>
            <person name="Rea M.C."/>
            <person name="O'Sullivan O."/>
            <person name="Ritari J."/>
            <person name="Douillard F.P."/>
            <person name="Paul Ross R."/>
            <person name="Yang R."/>
            <person name="Briner A.E."/>
            <person name="Felis G.E."/>
            <person name="de Vos W.M."/>
            <person name="Barrangou R."/>
            <person name="Klaenhammer T.R."/>
            <person name="Caufield P.W."/>
            <person name="Cui Y."/>
            <person name="Zhang H."/>
            <person name="O'Toole P.W."/>
        </authorList>
    </citation>
    <scope>NUCLEOTIDE SEQUENCE [LARGE SCALE GENOMIC DNA]</scope>
    <source>
        <strain evidence="2 3">DSM 20178</strain>
    </source>
</reference>
<feature type="transmembrane region" description="Helical" evidence="1">
    <location>
        <begin position="141"/>
        <end position="169"/>
    </location>
</feature>
<feature type="transmembrane region" description="Helical" evidence="1">
    <location>
        <begin position="83"/>
        <end position="103"/>
    </location>
</feature>
<organism evidence="2 3">
    <name type="scientific">Lacticaseibacillus zeae DSM 20178 = KCTC 3804</name>
    <dbReference type="NCBI Taxonomy" id="1423816"/>
    <lineage>
        <taxon>Bacteria</taxon>
        <taxon>Bacillati</taxon>
        <taxon>Bacillota</taxon>
        <taxon>Bacilli</taxon>
        <taxon>Lactobacillales</taxon>
        <taxon>Lactobacillaceae</taxon>
        <taxon>Lacticaseibacillus</taxon>
    </lineage>
</organism>
<evidence type="ECO:0000313" key="3">
    <source>
        <dbReference type="Proteomes" id="UP000051984"/>
    </source>
</evidence>
<dbReference type="Pfam" id="PF12822">
    <property type="entry name" value="ECF_trnsprt"/>
    <property type="match status" value="1"/>
</dbReference>
<dbReference type="Gene3D" id="1.10.1760.20">
    <property type="match status" value="1"/>
</dbReference>
<feature type="transmembrane region" description="Helical" evidence="1">
    <location>
        <begin position="44"/>
        <end position="77"/>
    </location>
</feature>
<evidence type="ECO:0000313" key="2">
    <source>
        <dbReference type="EMBL" id="KRK11244.1"/>
    </source>
</evidence>
<sequence length="179" mass="19433">MKLPASAKKPSPVRAVALLGLLTALCTVLRIVKVPIPNVQPVTDILMVVTLLLGLRWGLGLTVSTLVVSNLVLGFGLWTLPQIAAYMICMLVLQAIVLMLPVVRRQLWLQIGLAGLLGYLYGFVVSLGMAVIGSLNGLGFWAYYISGLLFDTYHAIGNLVFYPIVLLVLQQGLKQFNRG</sequence>
<proteinExistence type="predicted"/>
<dbReference type="Proteomes" id="UP000051984">
    <property type="component" value="Unassembled WGS sequence"/>
</dbReference>
<dbReference type="GO" id="GO:0022857">
    <property type="term" value="F:transmembrane transporter activity"/>
    <property type="evidence" value="ECO:0007669"/>
    <property type="project" value="InterPro"/>
</dbReference>
<feature type="transmembrane region" description="Helical" evidence="1">
    <location>
        <begin position="12"/>
        <end position="32"/>
    </location>
</feature>
<dbReference type="eggNOG" id="COG4720">
    <property type="taxonomic scope" value="Bacteria"/>
</dbReference>
<dbReference type="EMBL" id="AZCT01000018">
    <property type="protein sequence ID" value="KRK11244.1"/>
    <property type="molecule type" value="Genomic_DNA"/>
</dbReference>
<protein>
    <submittedName>
        <fullName evidence="2">Membrane protein</fullName>
    </submittedName>
</protein>
<comment type="caution">
    <text evidence="2">The sequence shown here is derived from an EMBL/GenBank/DDBJ whole genome shotgun (WGS) entry which is preliminary data.</text>
</comment>
<gene>
    <name evidence="2" type="ORF">FD51_GL001200</name>
</gene>